<dbReference type="AlphaFoldDB" id="A0A843V7Z3"/>
<organism evidence="1 2">
    <name type="scientific">Colocasia esculenta</name>
    <name type="common">Wild taro</name>
    <name type="synonym">Arum esculentum</name>
    <dbReference type="NCBI Taxonomy" id="4460"/>
    <lineage>
        <taxon>Eukaryota</taxon>
        <taxon>Viridiplantae</taxon>
        <taxon>Streptophyta</taxon>
        <taxon>Embryophyta</taxon>
        <taxon>Tracheophyta</taxon>
        <taxon>Spermatophyta</taxon>
        <taxon>Magnoliopsida</taxon>
        <taxon>Liliopsida</taxon>
        <taxon>Araceae</taxon>
        <taxon>Aroideae</taxon>
        <taxon>Colocasieae</taxon>
        <taxon>Colocasia</taxon>
    </lineage>
</organism>
<dbReference type="Proteomes" id="UP000652761">
    <property type="component" value="Unassembled WGS sequence"/>
</dbReference>
<protein>
    <submittedName>
        <fullName evidence="1">Uncharacterized protein</fullName>
    </submittedName>
</protein>
<evidence type="ECO:0000313" key="2">
    <source>
        <dbReference type="Proteomes" id="UP000652761"/>
    </source>
</evidence>
<keyword evidence="2" id="KW-1185">Reference proteome</keyword>
<proteinExistence type="predicted"/>
<accession>A0A843V7Z3</accession>
<sequence length="320" mass="34632">MLLSSFSSSLLEASHTTYSSPKREPPLSSNQAAASSLSTAFLCSFLGQLGADLLLPPLPFSVEENQIQTLPESSSSSSFCLPNPRGTQENPPSFLFTQPPTTFFLGSFPPLPFCLFQPGKGTSRKPFFFLSCSRNQPKGVGEGLKMVAMIRRVPHELAGAHKLINRPDRTFDTGVKVVDTCFMTCGLLRWPASRPTGNSVGLVSSSGDVDYVDVVSSRPTGNSVGLVSSSGDVDYLQDLRKTPSAWFHHLGTSIMLTSTASRPTGNSVDLVSSSGDVDYVDVVSFKTYGKFCRLFLHILTASSSDSGCLYFLQTFTHRRI</sequence>
<evidence type="ECO:0000313" key="1">
    <source>
        <dbReference type="EMBL" id="MQL92258.1"/>
    </source>
</evidence>
<comment type="caution">
    <text evidence="1">The sequence shown here is derived from an EMBL/GenBank/DDBJ whole genome shotgun (WGS) entry which is preliminary data.</text>
</comment>
<name>A0A843V7Z3_COLES</name>
<reference evidence="1" key="1">
    <citation type="submission" date="2017-07" db="EMBL/GenBank/DDBJ databases">
        <title>Taro Niue Genome Assembly and Annotation.</title>
        <authorList>
            <person name="Atibalentja N."/>
            <person name="Keating K."/>
            <person name="Fields C.J."/>
        </authorList>
    </citation>
    <scope>NUCLEOTIDE SEQUENCE</scope>
    <source>
        <strain evidence="1">Niue_2</strain>
        <tissue evidence="1">Leaf</tissue>
    </source>
</reference>
<gene>
    <name evidence="1" type="ORF">Taro_024873</name>
</gene>
<dbReference type="EMBL" id="NMUH01001428">
    <property type="protein sequence ID" value="MQL92258.1"/>
    <property type="molecule type" value="Genomic_DNA"/>
</dbReference>